<dbReference type="GeneID" id="39114175"/>
<geneLocation type="mitochondrion" evidence="1"/>
<dbReference type="EMBL" id="MH910097">
    <property type="protein sequence ID" value="QBC73423.1"/>
    <property type="molecule type" value="Genomic_DNA"/>
</dbReference>
<gene>
    <name evidence="1" type="primary">ORF5</name>
</gene>
<protein>
    <submittedName>
        <fullName evidence="1">Uncharacterized protein</fullName>
    </submittedName>
</protein>
<keyword evidence="1" id="KW-0496">Mitochondrion</keyword>
<proteinExistence type="predicted"/>
<organism evidence="1">
    <name type="scientific">Paravannella minima</name>
    <dbReference type="NCBI Taxonomy" id="1443144"/>
    <lineage>
        <taxon>Eukaryota</taxon>
        <taxon>Amoebozoa</taxon>
        <taxon>Discosea</taxon>
        <taxon>Flabellinia</taxon>
        <taxon>Vannellidae</taxon>
        <taxon>Paravannella</taxon>
    </lineage>
</organism>
<dbReference type="RefSeq" id="YP_009557784.1">
    <property type="nucleotide sequence ID" value="NC_040955.1"/>
</dbReference>
<reference evidence="1" key="1">
    <citation type="journal article" date="2019" name="Eur. J. Protist.">
        <title>The complete mitochondrial genome of Paravannella minima (Amoebozoa, Discosea, Vannellida).</title>
        <authorList>
            <person name="Bondarenko N."/>
            <person name="Glotova A."/>
            <person name="Nassonova E."/>
            <person name="Masharsky A."/>
            <person name="Polev D."/>
            <person name="Smirnov A."/>
        </authorList>
    </citation>
    <scope>NUCLEOTIDE SEQUENCE</scope>
</reference>
<accession>A0A411K7K6</accession>
<evidence type="ECO:0000313" key="1">
    <source>
        <dbReference type="EMBL" id="QBC73423.1"/>
    </source>
</evidence>
<name>A0A411K7K6_9EUKA</name>
<dbReference type="AlphaFoldDB" id="A0A411K7K6"/>
<sequence length="148" mass="17529">MQFYKKKKINSLVCLLIRSGKVKDDFKIKSFFNNPEYDFLLKKCKTNLVKLIDSIDKESNMYVLNTLLRVFVLFLEDNSVHILNDGIICSDFFRNFVLKENDIFFIKLNIFLFLIFFKKKKSSCSFKSIFKSVYGSLKSFNLKIKIIL</sequence>